<organism evidence="7">
    <name type="scientific">Micromonas pusilla</name>
    <name type="common">Picoplanktonic green alga</name>
    <name type="synonym">Chromulina pusilla</name>
    <dbReference type="NCBI Taxonomy" id="38833"/>
    <lineage>
        <taxon>Eukaryota</taxon>
        <taxon>Viridiplantae</taxon>
        <taxon>Chlorophyta</taxon>
        <taxon>Mamiellophyceae</taxon>
        <taxon>Mamiellales</taxon>
        <taxon>Mamiellaceae</taxon>
        <taxon>Micromonas</taxon>
    </lineage>
</organism>
<dbReference type="InterPro" id="IPR006603">
    <property type="entry name" value="PQ-loop_rpt"/>
</dbReference>
<feature type="transmembrane region" description="Helical" evidence="6">
    <location>
        <begin position="27"/>
        <end position="46"/>
    </location>
</feature>
<feature type="transmembrane region" description="Helical" evidence="6">
    <location>
        <begin position="58"/>
        <end position="82"/>
    </location>
</feature>
<evidence type="ECO:0000313" key="7">
    <source>
        <dbReference type="EMBL" id="CAD8429679.1"/>
    </source>
</evidence>
<accession>A0A7S0CPI1</accession>
<dbReference type="GO" id="GO:0016020">
    <property type="term" value="C:membrane"/>
    <property type="evidence" value="ECO:0007669"/>
    <property type="project" value="UniProtKB-SubCell"/>
</dbReference>
<dbReference type="AlphaFoldDB" id="A0A7S0CPI1"/>
<feature type="transmembrane region" description="Helical" evidence="6">
    <location>
        <begin position="150"/>
        <end position="173"/>
    </location>
</feature>
<feature type="transmembrane region" description="Helical" evidence="6">
    <location>
        <begin position="102"/>
        <end position="126"/>
    </location>
</feature>
<keyword evidence="3 6" id="KW-1133">Transmembrane helix</keyword>
<feature type="compositionally biased region" description="Basic and acidic residues" evidence="5">
    <location>
        <begin position="289"/>
        <end position="320"/>
    </location>
</feature>
<feature type="transmembrane region" description="Helical" evidence="6">
    <location>
        <begin position="185"/>
        <end position="205"/>
    </location>
</feature>
<evidence type="ECO:0000256" key="6">
    <source>
        <dbReference type="SAM" id="Phobius"/>
    </source>
</evidence>
<comment type="subcellular location">
    <subcellularLocation>
        <location evidence="1">Membrane</location>
        <topology evidence="1">Multi-pass membrane protein</topology>
    </subcellularLocation>
</comment>
<gene>
    <name evidence="7" type="ORF">MSP1401_LOCUS512</name>
</gene>
<name>A0A7S0CPI1_MICPS</name>
<reference evidence="7" key="1">
    <citation type="submission" date="2021-01" db="EMBL/GenBank/DDBJ databases">
        <authorList>
            <person name="Corre E."/>
            <person name="Pelletier E."/>
            <person name="Niang G."/>
            <person name="Scheremetjew M."/>
            <person name="Finn R."/>
            <person name="Kale V."/>
            <person name="Holt S."/>
            <person name="Cochrane G."/>
            <person name="Meng A."/>
            <person name="Brown T."/>
            <person name="Cohen L."/>
        </authorList>
    </citation>
    <scope>NUCLEOTIDE SEQUENCE</scope>
    <source>
        <strain evidence="7">CCAC1681</strain>
    </source>
</reference>
<dbReference type="Gene3D" id="1.20.1280.290">
    <property type="match status" value="2"/>
</dbReference>
<sequence>MSAPLGDDGGYAAVSCLSELETPGTAATALGVCSIITSAFIGLPQAYKIYQRKSARGVSFLTLGLGNVGAFLYVLNLTILHYNQIALASSRDFAFWVKAQRSLTFVWVELLNALSMLVIYPVALYYAEDEPWRLRLDSVRLDVTLGTRQAAFLGFVAQAVVVAVAWLPAVFVFAVDGRCEPLADYGNALGLVVAVIIVCKFLPQLYASLKAEGSHSLSYVTYGVDAVAGVVAWAQKVFVTHERLSSWLPPLFLHALEVTVLCINYYNDTKRGGFVGFARLFEDEFGDSSARDDGREGRERGREGGGGDEARDYDSQRTARTDYGAGGSGDEHMAFEGMEQAQRRRGLGTTGRDTSFL</sequence>
<dbReference type="Pfam" id="PF04193">
    <property type="entry name" value="PQ-loop"/>
    <property type="match status" value="1"/>
</dbReference>
<keyword evidence="2 6" id="KW-0812">Transmembrane</keyword>
<evidence type="ECO:0000256" key="2">
    <source>
        <dbReference type="ARBA" id="ARBA00022692"/>
    </source>
</evidence>
<proteinExistence type="predicted"/>
<evidence type="ECO:0000256" key="3">
    <source>
        <dbReference type="ARBA" id="ARBA00022989"/>
    </source>
</evidence>
<feature type="transmembrane region" description="Helical" evidence="6">
    <location>
        <begin position="217"/>
        <end position="235"/>
    </location>
</feature>
<feature type="region of interest" description="Disordered" evidence="5">
    <location>
        <begin position="288"/>
        <end position="357"/>
    </location>
</feature>
<protein>
    <submittedName>
        <fullName evidence="7">Uncharacterized protein</fullName>
    </submittedName>
</protein>
<evidence type="ECO:0000256" key="1">
    <source>
        <dbReference type="ARBA" id="ARBA00004141"/>
    </source>
</evidence>
<evidence type="ECO:0000256" key="4">
    <source>
        <dbReference type="ARBA" id="ARBA00023136"/>
    </source>
</evidence>
<dbReference type="EMBL" id="HBEN01000606">
    <property type="protein sequence ID" value="CAD8429679.1"/>
    <property type="molecule type" value="Transcribed_RNA"/>
</dbReference>
<feature type="transmembrane region" description="Helical" evidence="6">
    <location>
        <begin position="247"/>
        <end position="266"/>
    </location>
</feature>
<evidence type="ECO:0000256" key="5">
    <source>
        <dbReference type="SAM" id="MobiDB-lite"/>
    </source>
</evidence>
<keyword evidence="4 6" id="KW-0472">Membrane</keyword>